<proteinExistence type="predicted"/>
<dbReference type="STRING" id="1798407.A3A16_03020"/>
<dbReference type="Proteomes" id="UP000177942">
    <property type="component" value="Unassembled WGS sequence"/>
</dbReference>
<protein>
    <submittedName>
        <fullName evidence="3">Uncharacterized protein</fullName>
    </submittedName>
</protein>
<evidence type="ECO:0000256" key="2">
    <source>
        <dbReference type="SAM" id="Phobius"/>
    </source>
</evidence>
<evidence type="ECO:0000313" key="4">
    <source>
        <dbReference type="Proteomes" id="UP000177942"/>
    </source>
</evidence>
<evidence type="ECO:0000256" key="1">
    <source>
        <dbReference type="SAM" id="MobiDB-lite"/>
    </source>
</evidence>
<keyword evidence="2" id="KW-1133">Transmembrane helix</keyword>
<dbReference type="EMBL" id="MHJJ01000011">
    <property type="protein sequence ID" value="OGY65392.1"/>
    <property type="molecule type" value="Genomic_DNA"/>
</dbReference>
<comment type="caution">
    <text evidence="3">The sequence shown here is derived from an EMBL/GenBank/DDBJ whole genome shotgun (WGS) entry which is preliminary data.</text>
</comment>
<gene>
    <name evidence="3" type="ORF">A3A16_03020</name>
</gene>
<name>A0A1G1ZLD2_9BACT</name>
<accession>A0A1G1ZLD2</accession>
<keyword evidence="2" id="KW-0472">Membrane</keyword>
<feature type="transmembrane region" description="Helical" evidence="2">
    <location>
        <begin position="12"/>
        <end position="30"/>
    </location>
</feature>
<sequence>MVKLIMMSKYRLNILLIIALFLIAAGVAIYRANRTENNPAPAATGATDQIETIEIELAQVAPVKIAPVEPENPQSALPAEDSFDLESFNEGLDKELDALRKTDDVNQSSTDSLEELLQELGE</sequence>
<feature type="compositionally biased region" description="Acidic residues" evidence="1">
    <location>
        <begin position="112"/>
        <end position="122"/>
    </location>
</feature>
<dbReference type="AlphaFoldDB" id="A0A1G1ZLD2"/>
<feature type="region of interest" description="Disordered" evidence="1">
    <location>
        <begin position="99"/>
        <end position="122"/>
    </location>
</feature>
<organism evidence="3 4">
    <name type="scientific">Candidatus Harrisonbacteria bacterium RIFCSPLOWO2_01_FULL_44_18</name>
    <dbReference type="NCBI Taxonomy" id="1798407"/>
    <lineage>
        <taxon>Bacteria</taxon>
        <taxon>Candidatus Harrisoniibacteriota</taxon>
    </lineage>
</organism>
<evidence type="ECO:0000313" key="3">
    <source>
        <dbReference type="EMBL" id="OGY65392.1"/>
    </source>
</evidence>
<reference evidence="3 4" key="1">
    <citation type="journal article" date="2016" name="Nat. Commun.">
        <title>Thousands of microbial genomes shed light on interconnected biogeochemical processes in an aquifer system.</title>
        <authorList>
            <person name="Anantharaman K."/>
            <person name="Brown C.T."/>
            <person name="Hug L.A."/>
            <person name="Sharon I."/>
            <person name="Castelle C.J."/>
            <person name="Probst A.J."/>
            <person name="Thomas B.C."/>
            <person name="Singh A."/>
            <person name="Wilkins M.J."/>
            <person name="Karaoz U."/>
            <person name="Brodie E.L."/>
            <person name="Williams K.H."/>
            <person name="Hubbard S.S."/>
            <person name="Banfield J.F."/>
        </authorList>
    </citation>
    <scope>NUCLEOTIDE SEQUENCE [LARGE SCALE GENOMIC DNA]</scope>
</reference>
<keyword evidence="2" id="KW-0812">Transmembrane</keyword>